<dbReference type="EMBL" id="WMBR01000002">
    <property type="protein sequence ID" value="MXP21629.1"/>
    <property type="molecule type" value="Genomic_DNA"/>
</dbReference>
<reference evidence="2 3" key="1">
    <citation type="submission" date="2019-11" db="EMBL/GenBank/DDBJ databases">
        <title>Gordonia sp. nov., a novel actinobacterium isolated from mangrove soil in Hainan.</title>
        <authorList>
            <person name="Huang X."/>
            <person name="Xie Y."/>
            <person name="Chu X."/>
            <person name="Xiao K."/>
        </authorList>
    </citation>
    <scope>NUCLEOTIDE SEQUENCE [LARGE SCALE GENOMIC DNA]</scope>
    <source>
        <strain evidence="2 3">HNM0687</strain>
    </source>
</reference>
<dbReference type="SUPFAM" id="SSF56959">
    <property type="entry name" value="Leukocidin-like"/>
    <property type="match status" value="1"/>
</dbReference>
<comment type="caution">
    <text evidence="2">The sequence shown here is derived from an EMBL/GenBank/DDBJ whole genome shotgun (WGS) entry which is preliminary data.</text>
</comment>
<dbReference type="Gene3D" id="2.60.40.1650">
    <property type="entry name" value="Porin MspA (Ig-like beta-sandwich domain)"/>
    <property type="match status" value="1"/>
</dbReference>
<sequence length="225" mass="23011">MFRRGVRSGRVGGAAVVAVLTALVVGVGVGGAGAAPTPLTPRYDRLVTDDGWSVELRASELVVNPMSNIANSFASREGWVSARVGALITPAGGRTPSQAVSSGVLEQFLVVGCQIDVSDGATFGFGSSLGPNANVTISGQPGVSVGGSASVSPSISAKLKPGTINEISLGKKTLQTNRASIRAKRVHVRVDGCAGPVTVRIIVRLSVSTPTADDTLNLYSARMWL</sequence>
<evidence type="ECO:0000313" key="2">
    <source>
        <dbReference type="EMBL" id="MXP21629.1"/>
    </source>
</evidence>
<evidence type="ECO:0000313" key="3">
    <source>
        <dbReference type="Proteomes" id="UP000475545"/>
    </source>
</evidence>
<organism evidence="2 3">
    <name type="scientific">Gordonia mangrovi</name>
    <dbReference type="NCBI Taxonomy" id="2665643"/>
    <lineage>
        <taxon>Bacteria</taxon>
        <taxon>Bacillati</taxon>
        <taxon>Actinomycetota</taxon>
        <taxon>Actinomycetes</taxon>
        <taxon>Mycobacteriales</taxon>
        <taxon>Gordoniaceae</taxon>
        <taxon>Gordonia</taxon>
    </lineage>
</organism>
<name>A0A6L7GNY9_9ACTN</name>
<gene>
    <name evidence="2" type="ORF">GIY30_09745</name>
</gene>
<evidence type="ECO:0000256" key="1">
    <source>
        <dbReference type="ARBA" id="ARBA00022729"/>
    </source>
</evidence>
<protein>
    <recommendedName>
        <fullName evidence="4">MspA family protein</fullName>
    </recommendedName>
</protein>
<proteinExistence type="predicted"/>
<dbReference type="Proteomes" id="UP000475545">
    <property type="component" value="Unassembled WGS sequence"/>
</dbReference>
<dbReference type="InterPro" id="IPR015286">
    <property type="entry name" value="Porin_fam_mycobact-type"/>
</dbReference>
<dbReference type="AlphaFoldDB" id="A0A6L7GNY9"/>
<keyword evidence="3" id="KW-1185">Reference proteome</keyword>
<accession>A0A6L7GNY9</accession>
<keyword evidence="1" id="KW-0732">Signal</keyword>
<dbReference type="Pfam" id="PF09203">
    <property type="entry name" value="MspA"/>
    <property type="match status" value="1"/>
</dbReference>
<evidence type="ECO:0008006" key="4">
    <source>
        <dbReference type="Google" id="ProtNLM"/>
    </source>
</evidence>
<dbReference type="InterPro" id="IPR036435">
    <property type="entry name" value="Leukocidin/porin_MspA_sf"/>
</dbReference>